<keyword evidence="2" id="KW-1185">Reference proteome</keyword>
<reference evidence="1 2" key="1">
    <citation type="submission" date="2024-02" db="EMBL/GenBank/DDBJ databases">
        <title>Deinococcus carri NBRC 110142.</title>
        <authorList>
            <person name="Ichikawa N."/>
            <person name="Katano-Makiyama Y."/>
            <person name="Hidaka K."/>
        </authorList>
    </citation>
    <scope>NUCLEOTIDE SEQUENCE [LARGE SCALE GENOMIC DNA]</scope>
    <source>
        <strain evidence="1 2">NBRC 110142</strain>
    </source>
</reference>
<sequence length="231" mass="25930">MTRPERPWMLKAPMPKLPGSEVEAFQAAWDARNPELLPEGVPRWLFLEWLAREGWLLHGSARGDLTEFEPRKPHDLSPDDFSKRTGVFAASSGLWAMMYALCDRPRVRRMLNMALQVQEPGGGWSPLRYFLSLAPRDPAITEGRALLAPGCVYVLPPDGFEQMPPYAWPGLGAVREAHWVNPNPVHPVLRVPVMPADFPLPVRMHDAARVDALAQNDPWGFPWLEGQGAES</sequence>
<organism evidence="1 2">
    <name type="scientific">Deinococcus carri</name>
    <dbReference type="NCBI Taxonomy" id="1211323"/>
    <lineage>
        <taxon>Bacteria</taxon>
        <taxon>Thermotogati</taxon>
        <taxon>Deinococcota</taxon>
        <taxon>Deinococci</taxon>
        <taxon>Deinococcales</taxon>
        <taxon>Deinococcaceae</taxon>
        <taxon>Deinococcus</taxon>
    </lineage>
</organism>
<dbReference type="Proteomes" id="UP001401887">
    <property type="component" value="Unassembled WGS sequence"/>
</dbReference>
<gene>
    <name evidence="1" type="ORF">Dcar01_02771</name>
</gene>
<evidence type="ECO:0000313" key="2">
    <source>
        <dbReference type="Proteomes" id="UP001401887"/>
    </source>
</evidence>
<name>A0ABP9W9J0_9DEIO</name>
<accession>A0ABP9W9J0</accession>
<protein>
    <recommendedName>
        <fullName evidence="3">DUF2264 domain-containing protein</fullName>
    </recommendedName>
</protein>
<evidence type="ECO:0008006" key="3">
    <source>
        <dbReference type="Google" id="ProtNLM"/>
    </source>
</evidence>
<proteinExistence type="predicted"/>
<dbReference type="EMBL" id="BAABRP010000012">
    <property type="protein sequence ID" value="GAA5514022.1"/>
    <property type="molecule type" value="Genomic_DNA"/>
</dbReference>
<evidence type="ECO:0000313" key="1">
    <source>
        <dbReference type="EMBL" id="GAA5514022.1"/>
    </source>
</evidence>
<comment type="caution">
    <text evidence="1">The sequence shown here is derived from an EMBL/GenBank/DDBJ whole genome shotgun (WGS) entry which is preliminary data.</text>
</comment>